<protein>
    <submittedName>
        <fullName evidence="1">Transcriptional regulator</fullName>
    </submittedName>
</protein>
<organism evidence="1 2">
    <name type="scientific">Rhizobium altiplani</name>
    <dbReference type="NCBI Taxonomy" id="1864509"/>
    <lineage>
        <taxon>Bacteria</taxon>
        <taxon>Pseudomonadati</taxon>
        <taxon>Pseudomonadota</taxon>
        <taxon>Alphaproteobacteria</taxon>
        <taxon>Hyphomicrobiales</taxon>
        <taxon>Rhizobiaceae</taxon>
        <taxon>Rhizobium/Agrobacterium group</taxon>
        <taxon>Rhizobium</taxon>
    </lineage>
</organism>
<dbReference type="Pfam" id="PF03693">
    <property type="entry name" value="ParD_antitoxin"/>
    <property type="match status" value="1"/>
</dbReference>
<accession>A0A109J4R8</accession>
<proteinExistence type="predicted"/>
<dbReference type="EMBL" id="LNCD01000136">
    <property type="protein sequence ID" value="KWV42300.1"/>
    <property type="molecule type" value="Genomic_DNA"/>
</dbReference>
<reference evidence="1 2" key="1">
    <citation type="submission" date="2015-11" db="EMBL/GenBank/DDBJ databases">
        <title>Draft Genome Sequence of the Strain BR 10423 (Rhizobium sp.) isolated from nodules of Mimosa pudica.</title>
        <authorList>
            <person name="Barauna A.C."/>
            <person name="Zilli J.E."/>
            <person name="Simoes-Araujo J.L."/>
            <person name="Reis V.M."/>
            <person name="James E.K."/>
            <person name="Reis F.B.Jr."/>
            <person name="Rouws L.F."/>
            <person name="Passos S.R."/>
            <person name="Gois S.R."/>
        </authorList>
    </citation>
    <scope>NUCLEOTIDE SEQUENCE [LARGE SCALE GENOMIC DNA]</scope>
    <source>
        <strain evidence="1 2">BR10423</strain>
    </source>
</reference>
<gene>
    <name evidence="1" type="ORF">AS026_20925</name>
</gene>
<evidence type="ECO:0000313" key="1">
    <source>
        <dbReference type="EMBL" id="KWV42300.1"/>
    </source>
</evidence>
<dbReference type="AlphaFoldDB" id="A0A109J4R8"/>
<keyword evidence="2" id="KW-1185">Reference proteome</keyword>
<dbReference type="NCBIfam" id="TIGR02606">
    <property type="entry name" value="antidote_CC2985"/>
    <property type="match status" value="1"/>
</dbReference>
<dbReference type="InterPro" id="IPR038296">
    <property type="entry name" value="ParD_sf"/>
</dbReference>
<comment type="caution">
    <text evidence="1">The sequence shown here is derived from an EMBL/GenBank/DDBJ whole genome shotgun (WGS) entry which is preliminary data.</text>
</comment>
<dbReference type="Proteomes" id="UP000068164">
    <property type="component" value="Unassembled WGS sequence"/>
</dbReference>
<dbReference type="OrthoDB" id="8392969at2"/>
<dbReference type="InterPro" id="IPR022789">
    <property type="entry name" value="ParD"/>
</dbReference>
<sequence length="91" mass="10044">MSVKSSISLTEQQDAFARSLVDTGRYSSLSSVIQQGLELLRQKTETESAETEALRELIHRRLSGASMSEEAMAGAVDDMIARKQRALRVES</sequence>
<name>A0A109J4R8_9HYPH</name>
<dbReference type="Gene3D" id="6.10.10.120">
    <property type="entry name" value="Antitoxin ParD1-like"/>
    <property type="match status" value="1"/>
</dbReference>
<evidence type="ECO:0000313" key="2">
    <source>
        <dbReference type="Proteomes" id="UP000068164"/>
    </source>
</evidence>
<dbReference type="RefSeq" id="WP_062374676.1">
    <property type="nucleotide sequence ID" value="NZ_JBBNAS010000068.1"/>
</dbReference>